<dbReference type="EMBL" id="JBHTKK010000013">
    <property type="protein sequence ID" value="MFD1066636.1"/>
    <property type="molecule type" value="Genomic_DNA"/>
</dbReference>
<evidence type="ECO:0000313" key="1">
    <source>
        <dbReference type="EMBL" id="MFD1066636.1"/>
    </source>
</evidence>
<keyword evidence="2" id="KW-1185">Reference proteome</keyword>
<dbReference type="RefSeq" id="WP_379592215.1">
    <property type="nucleotide sequence ID" value="NZ_JBHTKK010000013.1"/>
</dbReference>
<dbReference type="Proteomes" id="UP001597041">
    <property type="component" value="Unassembled WGS sequence"/>
</dbReference>
<evidence type="ECO:0000313" key="2">
    <source>
        <dbReference type="Proteomes" id="UP001597041"/>
    </source>
</evidence>
<reference evidence="2" key="1">
    <citation type="journal article" date="2019" name="Int. J. Syst. Evol. Microbiol.">
        <title>The Global Catalogue of Microorganisms (GCM) 10K type strain sequencing project: providing services to taxonomists for standard genome sequencing and annotation.</title>
        <authorList>
            <consortium name="The Broad Institute Genomics Platform"/>
            <consortium name="The Broad Institute Genome Sequencing Center for Infectious Disease"/>
            <person name="Wu L."/>
            <person name="Ma J."/>
        </authorList>
    </citation>
    <scope>NUCLEOTIDE SEQUENCE [LARGE SCALE GENOMIC DNA]</scope>
    <source>
        <strain evidence="2">CCUG 56608</strain>
    </source>
</reference>
<comment type="caution">
    <text evidence="1">The sequence shown here is derived from an EMBL/GenBank/DDBJ whole genome shotgun (WGS) entry which is preliminary data.</text>
</comment>
<sequence>MKITSLEEKKKQKAMEDMAVLPVYNSVWVNNDGELDGDLIAYKEVPKYFLEDD</sequence>
<name>A0ABW3NJW9_9BACI</name>
<proteinExistence type="predicted"/>
<accession>A0ABW3NJW9</accession>
<organism evidence="1 2">
    <name type="scientific">Oceanobacillus locisalsi</name>
    <dbReference type="NCBI Taxonomy" id="546107"/>
    <lineage>
        <taxon>Bacteria</taxon>
        <taxon>Bacillati</taxon>
        <taxon>Bacillota</taxon>
        <taxon>Bacilli</taxon>
        <taxon>Bacillales</taxon>
        <taxon>Bacillaceae</taxon>
        <taxon>Oceanobacillus</taxon>
    </lineage>
</organism>
<protein>
    <submittedName>
        <fullName evidence="1">Uncharacterized protein</fullName>
    </submittedName>
</protein>
<gene>
    <name evidence="1" type="ORF">ACFQ19_11430</name>
</gene>